<dbReference type="PANTHER" id="PTHR36437:SF2">
    <property type="entry name" value="GLYOXALASE_BLEOMYCIN RESISTANCE PROTEIN_DIOXYGENASE"/>
    <property type="match status" value="1"/>
</dbReference>
<evidence type="ECO:0000313" key="2">
    <source>
        <dbReference type="EMBL" id="GAA5164591.1"/>
    </source>
</evidence>
<reference evidence="3" key="1">
    <citation type="journal article" date="2019" name="Int. J. Syst. Evol. Microbiol.">
        <title>The Global Catalogue of Microorganisms (GCM) 10K type strain sequencing project: providing services to taxonomists for standard genome sequencing and annotation.</title>
        <authorList>
            <consortium name="The Broad Institute Genomics Platform"/>
            <consortium name="The Broad Institute Genome Sequencing Center for Infectious Disease"/>
            <person name="Wu L."/>
            <person name="Ma J."/>
        </authorList>
    </citation>
    <scope>NUCLEOTIDE SEQUENCE [LARGE SCALE GENOMIC DNA]</scope>
    <source>
        <strain evidence="3">JCM 18715</strain>
    </source>
</reference>
<sequence>MNQSLGLVSLLVRDYDEALTFFVDKLGFVVVEDTLVPEQDKRWVVIKP</sequence>
<dbReference type="SUPFAM" id="SSF54593">
    <property type="entry name" value="Glyoxalase/Bleomycin resistance protein/Dihydroxybiphenyl dioxygenase"/>
    <property type="match status" value="1"/>
</dbReference>
<dbReference type="InterPro" id="IPR004360">
    <property type="entry name" value="Glyas_Fos-R_dOase_dom"/>
</dbReference>
<organism evidence="2 3">
    <name type="scientific">Viridibacterium curvum</name>
    <dbReference type="NCBI Taxonomy" id="1101404"/>
    <lineage>
        <taxon>Bacteria</taxon>
        <taxon>Pseudomonadati</taxon>
        <taxon>Pseudomonadota</taxon>
        <taxon>Betaproteobacteria</taxon>
        <taxon>Rhodocyclales</taxon>
        <taxon>Rhodocyclaceae</taxon>
        <taxon>Viridibacterium</taxon>
    </lineage>
</organism>
<evidence type="ECO:0000259" key="1">
    <source>
        <dbReference type="Pfam" id="PF00903"/>
    </source>
</evidence>
<name>A0ABP9QND8_9RHOO</name>
<accession>A0ABP9QND8</accession>
<dbReference type="InterPro" id="IPR029068">
    <property type="entry name" value="Glyas_Bleomycin-R_OHBP_Dase"/>
</dbReference>
<dbReference type="Proteomes" id="UP001500547">
    <property type="component" value="Unassembled WGS sequence"/>
</dbReference>
<dbReference type="Pfam" id="PF00903">
    <property type="entry name" value="Glyoxalase"/>
    <property type="match status" value="1"/>
</dbReference>
<dbReference type="Gene3D" id="3.10.180.10">
    <property type="entry name" value="2,3-Dihydroxybiphenyl 1,2-Dioxygenase, domain 1"/>
    <property type="match status" value="1"/>
</dbReference>
<feature type="domain" description="Glyoxalase/fosfomycin resistance/dioxygenase" evidence="1">
    <location>
        <begin position="6"/>
        <end position="42"/>
    </location>
</feature>
<protein>
    <recommendedName>
        <fullName evidence="1">Glyoxalase/fosfomycin resistance/dioxygenase domain-containing protein</fullName>
    </recommendedName>
</protein>
<dbReference type="EMBL" id="BAABLD010000008">
    <property type="protein sequence ID" value="GAA5164591.1"/>
    <property type="molecule type" value="Genomic_DNA"/>
</dbReference>
<keyword evidence="3" id="KW-1185">Reference proteome</keyword>
<gene>
    <name evidence="2" type="ORF">GCM10025770_18800</name>
</gene>
<evidence type="ECO:0000313" key="3">
    <source>
        <dbReference type="Proteomes" id="UP001500547"/>
    </source>
</evidence>
<proteinExistence type="predicted"/>
<dbReference type="PANTHER" id="PTHR36437">
    <property type="entry name" value="GLYOXALASE/BLEOMYCIN RESISTANCE PROTEIN/DIOXYGENASE"/>
    <property type="match status" value="1"/>
</dbReference>
<comment type="caution">
    <text evidence="2">The sequence shown here is derived from an EMBL/GenBank/DDBJ whole genome shotgun (WGS) entry which is preliminary data.</text>
</comment>